<feature type="transmembrane region" description="Helical" evidence="1">
    <location>
        <begin position="143"/>
        <end position="162"/>
    </location>
</feature>
<proteinExistence type="predicted"/>
<keyword evidence="1" id="KW-0472">Membrane</keyword>
<dbReference type="Proteomes" id="UP000183605">
    <property type="component" value="Unassembled WGS sequence"/>
</dbReference>
<evidence type="ECO:0000313" key="2">
    <source>
        <dbReference type="EMBL" id="OIP03052.1"/>
    </source>
</evidence>
<dbReference type="AlphaFoldDB" id="A0A1J5AX11"/>
<evidence type="ECO:0000313" key="3">
    <source>
        <dbReference type="Proteomes" id="UP000183605"/>
    </source>
</evidence>
<gene>
    <name evidence="2" type="ORF">AUK18_02635</name>
</gene>
<feature type="transmembrane region" description="Helical" evidence="1">
    <location>
        <begin position="53"/>
        <end position="72"/>
    </location>
</feature>
<keyword evidence="1" id="KW-0812">Transmembrane</keyword>
<protein>
    <submittedName>
        <fullName evidence="2">Uncharacterized protein</fullName>
    </submittedName>
</protein>
<feature type="transmembrane region" description="Helical" evidence="1">
    <location>
        <begin position="110"/>
        <end position="131"/>
    </location>
</feature>
<feature type="transmembrane region" description="Helical" evidence="1">
    <location>
        <begin position="201"/>
        <end position="218"/>
    </location>
</feature>
<feature type="transmembrane region" description="Helical" evidence="1">
    <location>
        <begin position="29"/>
        <end position="46"/>
    </location>
</feature>
<accession>A0A1J5AX11</accession>
<keyword evidence="1" id="KW-1133">Transmembrane helix</keyword>
<name>A0A1J5AX11_9BACT</name>
<dbReference type="EMBL" id="MNXQ01000049">
    <property type="protein sequence ID" value="OIP03052.1"/>
    <property type="molecule type" value="Genomic_DNA"/>
</dbReference>
<organism evidence="2 3">
    <name type="scientific">Candidatus Beckwithbacteria bacterium CG2_30_44_31</name>
    <dbReference type="NCBI Taxonomy" id="1805035"/>
    <lineage>
        <taxon>Bacteria</taxon>
        <taxon>Candidatus Beckwithiibacteriota</taxon>
    </lineage>
</organism>
<sequence length="251" mass="27738">MKLVIVAVALSLGLLGIQSIDIDARYQAIGLLAGVAYGLSAWALFNDLKGTEWLTVLILPVLYPVAVALFYFLLPVRILSRVAILSIFGIGMYALLLTENIFSVAAIRTIQLLRAAHAVGFLLTLLVAFFFWDTLFSFRLAPWWNALGVGITSLPLVLQGLWSVNLEEKISREVINNSLGLSWGLMSLALMISFWPVTITIASLFLVTALYVGLGLVQNRMSGRLFKKTITEYLWVSGLVVGLTFLLSRWK</sequence>
<comment type="caution">
    <text evidence="2">The sequence shown here is derived from an EMBL/GenBank/DDBJ whole genome shotgun (WGS) entry which is preliminary data.</text>
</comment>
<feature type="transmembrane region" description="Helical" evidence="1">
    <location>
        <begin position="78"/>
        <end position="98"/>
    </location>
</feature>
<evidence type="ECO:0000256" key="1">
    <source>
        <dbReference type="SAM" id="Phobius"/>
    </source>
</evidence>
<reference evidence="2 3" key="1">
    <citation type="journal article" date="2016" name="Environ. Microbiol.">
        <title>Genomic resolution of a cold subsurface aquifer community provides metabolic insights for novel microbes adapted to high CO concentrations.</title>
        <authorList>
            <person name="Probst A.J."/>
            <person name="Castelle C.J."/>
            <person name="Singh A."/>
            <person name="Brown C.T."/>
            <person name="Anantharaman K."/>
            <person name="Sharon I."/>
            <person name="Hug L.A."/>
            <person name="Burstein D."/>
            <person name="Emerson J.B."/>
            <person name="Thomas B.C."/>
            <person name="Banfield J.F."/>
        </authorList>
    </citation>
    <scope>NUCLEOTIDE SEQUENCE [LARGE SCALE GENOMIC DNA]</scope>
    <source>
        <strain evidence="2">CG2_30_44_31</strain>
    </source>
</reference>
<feature type="transmembrane region" description="Helical" evidence="1">
    <location>
        <begin position="230"/>
        <end position="250"/>
    </location>
</feature>